<evidence type="ECO:0000256" key="2">
    <source>
        <dbReference type="ARBA" id="ARBA00010742"/>
    </source>
</evidence>
<name>A0ABP7ML38_9GAMM</name>
<evidence type="ECO:0000313" key="6">
    <source>
        <dbReference type="Proteomes" id="UP001501565"/>
    </source>
</evidence>
<dbReference type="PANTHER" id="PTHR30024">
    <property type="entry name" value="ALIPHATIC SULFONATES-BINDING PROTEIN-RELATED"/>
    <property type="match status" value="1"/>
</dbReference>
<evidence type="ECO:0000313" key="5">
    <source>
        <dbReference type="EMBL" id="GAA3924855.1"/>
    </source>
</evidence>
<protein>
    <submittedName>
        <fullName evidence="5">ABC transporter substrate-binding protein</fullName>
    </submittedName>
</protein>
<evidence type="ECO:0000256" key="3">
    <source>
        <dbReference type="ARBA" id="ARBA00022729"/>
    </source>
</evidence>
<comment type="similarity">
    <text evidence="2">Belongs to the bacterial solute-binding protein SsuA/TauA family.</text>
</comment>
<dbReference type="Proteomes" id="UP001501565">
    <property type="component" value="Unassembled WGS sequence"/>
</dbReference>
<reference evidence="6" key="1">
    <citation type="journal article" date="2019" name="Int. J. Syst. Evol. Microbiol.">
        <title>The Global Catalogue of Microorganisms (GCM) 10K type strain sequencing project: providing services to taxonomists for standard genome sequencing and annotation.</title>
        <authorList>
            <consortium name="The Broad Institute Genomics Platform"/>
            <consortium name="The Broad Institute Genome Sequencing Center for Infectious Disease"/>
            <person name="Wu L."/>
            <person name="Ma J."/>
        </authorList>
    </citation>
    <scope>NUCLEOTIDE SEQUENCE [LARGE SCALE GENOMIC DNA]</scope>
    <source>
        <strain evidence="6">JCM 17551</strain>
    </source>
</reference>
<feature type="domain" description="SsuA/THI5-like" evidence="4">
    <location>
        <begin position="42"/>
        <end position="249"/>
    </location>
</feature>
<sequence>MSRSTPLLMFIVFSLTFLLNGCTPSHQDTPVKIAINPWPGYEFLFLAQEKGFFEEEGINIELIEMASLADVQRVYTQGRADGLASTMIEAVQASGLTQEPLSIILIPDYSNGGDIILAHKDIQTIGDLKGKKVGAEIGSLGMFILSRALSKSGLSLQDVDVLNVEQLNAEQSLKNHNIDAVVTYPPYSTSILKHADYHEIFNTTQIPGDVIDTISFRSSTLEQLGPDWIQKFHQAWDKALQYSQKYPMESHQIMADREGITRTEFTEALTGLKLLTSQQSQDALYSQQLKDNIMNVCTTLSSANTLSFSCDSIHTLLAPYSGSN</sequence>
<evidence type="ECO:0000256" key="1">
    <source>
        <dbReference type="ARBA" id="ARBA00004418"/>
    </source>
</evidence>
<dbReference type="Pfam" id="PF09084">
    <property type="entry name" value="NMT1"/>
    <property type="match status" value="1"/>
</dbReference>
<keyword evidence="6" id="KW-1185">Reference proteome</keyword>
<dbReference type="EMBL" id="BAABBN010000007">
    <property type="protein sequence ID" value="GAA3924855.1"/>
    <property type="molecule type" value="Genomic_DNA"/>
</dbReference>
<dbReference type="RefSeq" id="WP_344798300.1">
    <property type="nucleotide sequence ID" value="NZ_BAABBN010000007.1"/>
</dbReference>
<comment type="subcellular location">
    <subcellularLocation>
        <location evidence="1">Periplasm</location>
    </subcellularLocation>
</comment>
<proteinExistence type="inferred from homology"/>
<gene>
    <name evidence="5" type="ORF">GCM10022277_20900</name>
</gene>
<dbReference type="PANTHER" id="PTHR30024:SF47">
    <property type="entry name" value="TAURINE-BINDING PERIPLASMIC PROTEIN"/>
    <property type="match status" value="1"/>
</dbReference>
<keyword evidence="3" id="KW-0732">Signal</keyword>
<organism evidence="5 6">
    <name type="scientific">Litoribacillus peritrichatus</name>
    <dbReference type="NCBI Taxonomy" id="718191"/>
    <lineage>
        <taxon>Bacteria</taxon>
        <taxon>Pseudomonadati</taxon>
        <taxon>Pseudomonadota</taxon>
        <taxon>Gammaproteobacteria</taxon>
        <taxon>Oceanospirillales</taxon>
        <taxon>Oceanospirillaceae</taxon>
        <taxon>Litoribacillus</taxon>
    </lineage>
</organism>
<comment type="caution">
    <text evidence="5">The sequence shown here is derived from an EMBL/GenBank/DDBJ whole genome shotgun (WGS) entry which is preliminary data.</text>
</comment>
<dbReference type="SUPFAM" id="SSF53850">
    <property type="entry name" value="Periplasmic binding protein-like II"/>
    <property type="match status" value="1"/>
</dbReference>
<dbReference type="Gene3D" id="3.40.190.10">
    <property type="entry name" value="Periplasmic binding protein-like II"/>
    <property type="match status" value="2"/>
</dbReference>
<dbReference type="InterPro" id="IPR015168">
    <property type="entry name" value="SsuA/THI5"/>
</dbReference>
<evidence type="ECO:0000259" key="4">
    <source>
        <dbReference type="Pfam" id="PF09084"/>
    </source>
</evidence>
<accession>A0ABP7ML38</accession>